<dbReference type="PANTHER" id="PTHR43124:SF9">
    <property type="entry name" value="SUGAR TRANSPORT FAMILY PROTEIN"/>
    <property type="match status" value="1"/>
</dbReference>
<sequence length="395" mass="42541">MNATADKKLRTRNYNTWLRVFIAMELHRLLIYGAAFTIMGLSNAVIPILPELANLSNNSSGGFALSLLFSAYFLGALGTMLPFGILADRFGNFKFIALGIILTVISGLTILLSKNLWILLIARFIEGSACGAFLPASFAILSKLNNPGRYLGELTFLFNAGLATGAFLSGLLADTYLKGAILVFTILTFLLTIYLFSRHRRLADPEISEKASALKNSDLFRKPYRETKKLLSRSNIGLWLSSFLLNGAIGVLVAYYPDYSLGTITKTQLGISISSLYVCAMITSLFGGHFKVKEKTLIRIGLGFSALGALSAIKYPLLGFSSLGGGSGVATVGFALAVARMNTDRGLAMGFFNTTIYAGLSFAPIIAGIFIDFVSFEKLFIANGCILAVGIILKS</sequence>
<dbReference type="PROSITE" id="PS50850">
    <property type="entry name" value="MFS"/>
    <property type="match status" value="1"/>
</dbReference>
<dbReference type="RefSeq" id="WP_230628921.1">
    <property type="nucleotide sequence ID" value="NZ_CP009528.1"/>
</dbReference>
<feature type="transmembrane region" description="Helical" evidence="6">
    <location>
        <begin position="319"/>
        <end position="339"/>
    </location>
</feature>
<name>A0A0E3QVY8_METBA</name>
<dbReference type="HOGENOM" id="CLU_061499_0_0_2"/>
<evidence type="ECO:0000256" key="2">
    <source>
        <dbReference type="ARBA" id="ARBA00022475"/>
    </source>
</evidence>
<organism evidence="8 9">
    <name type="scientific">Methanosarcina barkeri MS</name>
    <dbReference type="NCBI Taxonomy" id="1434108"/>
    <lineage>
        <taxon>Archaea</taxon>
        <taxon>Methanobacteriati</taxon>
        <taxon>Methanobacteriota</taxon>
        <taxon>Stenosarchaea group</taxon>
        <taxon>Methanomicrobia</taxon>
        <taxon>Methanosarcinales</taxon>
        <taxon>Methanosarcinaceae</taxon>
        <taxon>Methanosarcina</taxon>
    </lineage>
</organism>
<accession>A0A0E3QVY8</accession>
<dbReference type="PANTHER" id="PTHR43124">
    <property type="entry name" value="PURINE EFFLUX PUMP PBUE"/>
    <property type="match status" value="1"/>
</dbReference>
<feature type="transmembrane region" description="Helical" evidence="6">
    <location>
        <begin position="179"/>
        <end position="196"/>
    </location>
</feature>
<evidence type="ECO:0000256" key="3">
    <source>
        <dbReference type="ARBA" id="ARBA00022692"/>
    </source>
</evidence>
<feature type="transmembrane region" description="Helical" evidence="6">
    <location>
        <begin position="61"/>
        <end position="83"/>
    </location>
</feature>
<protein>
    <submittedName>
        <fullName evidence="8">Multidrug resistance protein B</fullName>
    </submittedName>
</protein>
<dbReference type="PATRIC" id="fig|1434108.4.peg.3541"/>
<proteinExistence type="predicted"/>
<evidence type="ECO:0000256" key="1">
    <source>
        <dbReference type="ARBA" id="ARBA00004651"/>
    </source>
</evidence>
<dbReference type="GO" id="GO:0005886">
    <property type="term" value="C:plasma membrane"/>
    <property type="evidence" value="ECO:0007669"/>
    <property type="project" value="UniProtKB-SubCell"/>
</dbReference>
<comment type="subcellular location">
    <subcellularLocation>
        <location evidence="1">Cell membrane</location>
        <topology evidence="1">Multi-pass membrane protein</topology>
    </subcellularLocation>
</comment>
<evidence type="ECO:0000256" key="6">
    <source>
        <dbReference type="SAM" id="Phobius"/>
    </source>
</evidence>
<keyword evidence="2" id="KW-1003">Cell membrane</keyword>
<feature type="transmembrane region" description="Helical" evidence="6">
    <location>
        <begin position="154"/>
        <end position="173"/>
    </location>
</feature>
<feature type="transmembrane region" description="Helical" evidence="6">
    <location>
        <begin position="118"/>
        <end position="142"/>
    </location>
</feature>
<keyword evidence="5 6" id="KW-0472">Membrane</keyword>
<dbReference type="Proteomes" id="UP000033033">
    <property type="component" value="Chromosome"/>
</dbReference>
<evidence type="ECO:0000313" key="8">
    <source>
        <dbReference type="EMBL" id="AKB55772.1"/>
    </source>
</evidence>
<dbReference type="Pfam" id="PF07690">
    <property type="entry name" value="MFS_1"/>
    <property type="match status" value="1"/>
</dbReference>
<dbReference type="AlphaFoldDB" id="A0A0E3QVY8"/>
<dbReference type="GO" id="GO:0022857">
    <property type="term" value="F:transmembrane transporter activity"/>
    <property type="evidence" value="ECO:0007669"/>
    <property type="project" value="InterPro"/>
</dbReference>
<feature type="transmembrane region" description="Helical" evidence="6">
    <location>
        <begin position="269"/>
        <end position="290"/>
    </location>
</feature>
<feature type="transmembrane region" description="Helical" evidence="6">
    <location>
        <begin position="95"/>
        <end position="112"/>
    </location>
</feature>
<feature type="transmembrane region" description="Helical" evidence="6">
    <location>
        <begin position="351"/>
        <end position="370"/>
    </location>
</feature>
<dbReference type="EMBL" id="CP009528">
    <property type="protein sequence ID" value="AKB55772.1"/>
    <property type="molecule type" value="Genomic_DNA"/>
</dbReference>
<feature type="domain" description="Major facilitator superfamily (MFS) profile" evidence="7">
    <location>
        <begin position="21"/>
        <end position="395"/>
    </location>
</feature>
<keyword evidence="9" id="KW-1185">Reference proteome</keyword>
<dbReference type="Gene3D" id="1.20.1250.20">
    <property type="entry name" value="MFS general substrate transporter like domains"/>
    <property type="match status" value="1"/>
</dbReference>
<evidence type="ECO:0000256" key="5">
    <source>
        <dbReference type="ARBA" id="ARBA00023136"/>
    </source>
</evidence>
<evidence type="ECO:0000259" key="7">
    <source>
        <dbReference type="PROSITE" id="PS50850"/>
    </source>
</evidence>
<feature type="transmembrane region" description="Helical" evidence="6">
    <location>
        <begin position="29"/>
        <end position="49"/>
    </location>
</feature>
<evidence type="ECO:0000256" key="4">
    <source>
        <dbReference type="ARBA" id="ARBA00022989"/>
    </source>
</evidence>
<gene>
    <name evidence="8" type="ORF">MSBRM_2774</name>
</gene>
<keyword evidence="3 6" id="KW-0812">Transmembrane</keyword>
<dbReference type="InterPro" id="IPR050189">
    <property type="entry name" value="MFS_Efflux_Transporters"/>
</dbReference>
<keyword evidence="4 6" id="KW-1133">Transmembrane helix</keyword>
<feature type="transmembrane region" description="Helical" evidence="6">
    <location>
        <begin position="236"/>
        <end position="257"/>
    </location>
</feature>
<dbReference type="SUPFAM" id="SSF103473">
    <property type="entry name" value="MFS general substrate transporter"/>
    <property type="match status" value="1"/>
</dbReference>
<dbReference type="STRING" id="1434108.MSBRM_2774"/>
<feature type="transmembrane region" description="Helical" evidence="6">
    <location>
        <begin position="297"/>
        <end position="313"/>
    </location>
</feature>
<dbReference type="InterPro" id="IPR011701">
    <property type="entry name" value="MFS"/>
</dbReference>
<evidence type="ECO:0000313" key="9">
    <source>
        <dbReference type="Proteomes" id="UP000033033"/>
    </source>
</evidence>
<dbReference type="GeneID" id="24846084"/>
<dbReference type="InterPro" id="IPR020846">
    <property type="entry name" value="MFS_dom"/>
</dbReference>
<reference evidence="8 9" key="1">
    <citation type="submission" date="2014-07" db="EMBL/GenBank/DDBJ databases">
        <title>Methanogenic archaea and the global carbon cycle.</title>
        <authorList>
            <person name="Henriksen J.R."/>
            <person name="Luke J."/>
            <person name="Reinhart S."/>
            <person name="Benedict M.N."/>
            <person name="Youngblut N.D."/>
            <person name="Metcalf M.E."/>
            <person name="Whitaker R.J."/>
            <person name="Metcalf W.W."/>
        </authorList>
    </citation>
    <scope>NUCLEOTIDE SEQUENCE [LARGE SCALE GENOMIC DNA]</scope>
    <source>
        <strain evidence="8 9">MS</strain>
    </source>
</reference>
<dbReference type="KEGG" id="mby:MSBRM_2774"/>
<dbReference type="InterPro" id="IPR036259">
    <property type="entry name" value="MFS_trans_sf"/>
</dbReference>